<feature type="transmembrane region" description="Helical" evidence="1">
    <location>
        <begin position="81"/>
        <end position="100"/>
    </location>
</feature>
<dbReference type="RefSeq" id="WP_125017626.1">
    <property type="nucleotide sequence ID" value="NZ_RQVQ01000006.1"/>
</dbReference>
<gene>
    <name evidence="3" type="ORF">EG240_03890</name>
    <name evidence="2" type="ORF">EG240_13165</name>
</gene>
<keyword evidence="1" id="KW-1133">Transmembrane helix</keyword>
<keyword evidence="4" id="KW-1185">Reference proteome</keyword>
<evidence type="ECO:0000256" key="1">
    <source>
        <dbReference type="SAM" id="Phobius"/>
    </source>
</evidence>
<dbReference type="EMBL" id="RQVQ01000036">
    <property type="protein sequence ID" value="RRJ88951.1"/>
    <property type="molecule type" value="Genomic_DNA"/>
</dbReference>
<feature type="transmembrane region" description="Helical" evidence="1">
    <location>
        <begin position="41"/>
        <end position="69"/>
    </location>
</feature>
<name>A0A3P3W1N1_9FLAO</name>
<evidence type="ECO:0000313" key="2">
    <source>
        <dbReference type="EMBL" id="RRJ88951.1"/>
    </source>
</evidence>
<feature type="transmembrane region" description="Helical" evidence="1">
    <location>
        <begin position="7"/>
        <end position="29"/>
    </location>
</feature>
<dbReference type="Proteomes" id="UP000275719">
    <property type="component" value="Unassembled WGS sequence"/>
</dbReference>
<dbReference type="EMBL" id="RQVQ01000006">
    <property type="protein sequence ID" value="RRJ92327.1"/>
    <property type="molecule type" value="Genomic_DNA"/>
</dbReference>
<evidence type="ECO:0000313" key="4">
    <source>
        <dbReference type="Proteomes" id="UP000275719"/>
    </source>
</evidence>
<proteinExistence type="predicted"/>
<keyword evidence="1" id="KW-0472">Membrane</keyword>
<evidence type="ECO:0000313" key="3">
    <source>
        <dbReference type="EMBL" id="RRJ92327.1"/>
    </source>
</evidence>
<keyword evidence="1" id="KW-0812">Transmembrane</keyword>
<reference evidence="2 4" key="1">
    <citation type="submission" date="2018-11" db="EMBL/GenBank/DDBJ databases">
        <title>Flavobacterium sp. nov., YIM 102701-2 draft genome.</title>
        <authorList>
            <person name="Li G."/>
            <person name="Jiang Y."/>
        </authorList>
    </citation>
    <scope>NUCLEOTIDE SEQUENCE [LARGE SCALE GENOMIC DNA]</scope>
    <source>
        <strain evidence="2 4">YIM 102701-2</strain>
    </source>
</reference>
<organism evidence="2 4">
    <name type="scientific">Paenimyroides tangerinum</name>
    <dbReference type="NCBI Taxonomy" id="2488728"/>
    <lineage>
        <taxon>Bacteria</taxon>
        <taxon>Pseudomonadati</taxon>
        <taxon>Bacteroidota</taxon>
        <taxon>Flavobacteriia</taxon>
        <taxon>Flavobacteriales</taxon>
        <taxon>Flavobacteriaceae</taxon>
        <taxon>Paenimyroides</taxon>
    </lineage>
</organism>
<protein>
    <submittedName>
        <fullName evidence="2">Uncharacterized protein</fullName>
    </submittedName>
</protein>
<comment type="caution">
    <text evidence="2">The sequence shown here is derived from an EMBL/GenBank/DDBJ whole genome shotgun (WGS) entry which is preliminary data.</text>
</comment>
<feature type="transmembrane region" description="Helical" evidence="1">
    <location>
        <begin position="106"/>
        <end position="128"/>
    </location>
</feature>
<accession>A0A3P3W1N1</accession>
<sequence>MKNDMRITFAWFGTLMLSPIIIITFLLISTEATRFEIKDFFTAYFLFIIIGILFAIPMLLLLLVFNYYFQKHNWWNKTTMSSFGTVFIFLSFLMTTQNFYSDLKSFVFPGIYSIFFIILTFCVHKINLYELRNKIKKWF</sequence>
<dbReference type="AlphaFoldDB" id="A0A3P3W1N1"/>